<dbReference type="OrthoDB" id="850536at2"/>
<keyword evidence="1" id="KW-0732">Signal</keyword>
<proteinExistence type="predicted"/>
<dbReference type="EMBL" id="CP045871">
    <property type="protein sequence ID" value="QGG80918.1"/>
    <property type="molecule type" value="Genomic_DNA"/>
</dbReference>
<gene>
    <name evidence="2" type="ORF">GH975_10200</name>
</gene>
<dbReference type="PANTHER" id="PTHR35716:SF6">
    <property type="entry name" value="DUF4864 DOMAIN-CONTAINING PROTEIN"/>
    <property type="match status" value="1"/>
</dbReference>
<dbReference type="RefSeq" id="WP_153714421.1">
    <property type="nucleotide sequence ID" value="NZ_CP045871.1"/>
</dbReference>
<evidence type="ECO:0000313" key="2">
    <source>
        <dbReference type="EMBL" id="QGG80918.1"/>
    </source>
</evidence>
<keyword evidence="3" id="KW-1185">Reference proteome</keyword>
<dbReference type="InterPro" id="IPR032347">
    <property type="entry name" value="DUF4864"/>
</dbReference>
<dbReference type="KEGG" id="llp:GH975_10200"/>
<protein>
    <submittedName>
        <fullName evidence="2">DUF4864 domain-containing protein</fullName>
    </submittedName>
</protein>
<evidence type="ECO:0000313" key="3">
    <source>
        <dbReference type="Proteomes" id="UP000388235"/>
    </source>
</evidence>
<accession>A0A5Q2Q9I4</accession>
<feature type="chain" id="PRO_5024452030" evidence="1">
    <location>
        <begin position="18"/>
        <end position="138"/>
    </location>
</feature>
<dbReference type="Proteomes" id="UP000388235">
    <property type="component" value="Chromosome"/>
</dbReference>
<dbReference type="Pfam" id="PF16156">
    <property type="entry name" value="DUF4864"/>
    <property type="match status" value="1"/>
</dbReference>
<feature type="signal peptide" evidence="1">
    <location>
        <begin position="1"/>
        <end position="17"/>
    </location>
</feature>
<dbReference type="PANTHER" id="PTHR35716">
    <property type="entry name" value="OS05G0574700 PROTEIN-RELATED"/>
    <property type="match status" value="1"/>
</dbReference>
<organism evidence="2 3">
    <name type="scientific">Litorivicinus lipolyticus</name>
    <dbReference type="NCBI Taxonomy" id="418701"/>
    <lineage>
        <taxon>Bacteria</taxon>
        <taxon>Pseudomonadati</taxon>
        <taxon>Pseudomonadota</taxon>
        <taxon>Gammaproteobacteria</taxon>
        <taxon>Oceanospirillales</taxon>
        <taxon>Litorivicinaceae</taxon>
        <taxon>Litorivicinus</taxon>
    </lineage>
</organism>
<sequence length="138" mass="15113">MRYTLLCLALIFPAAQADDAPLDVMRSLLLALQTNDDSNAGIAQVFDQAAPSNKAATGPLPRFISMVSRHPYVELLQHQSADIGPALARGNTQQYPIRLITKTGHAMGYLWTLEQQPNQQWMTTTVRPVALGQSIKGL</sequence>
<dbReference type="AlphaFoldDB" id="A0A5Q2Q9I4"/>
<reference evidence="2 3" key="1">
    <citation type="submission" date="2019-11" db="EMBL/GenBank/DDBJ databases">
        <authorList>
            <person name="Khan S.A."/>
            <person name="Jeon C.O."/>
            <person name="Chun B.H."/>
        </authorList>
    </citation>
    <scope>NUCLEOTIDE SEQUENCE [LARGE SCALE GENOMIC DNA]</scope>
    <source>
        <strain evidence="2 3">IMCC 1097</strain>
    </source>
</reference>
<evidence type="ECO:0000256" key="1">
    <source>
        <dbReference type="SAM" id="SignalP"/>
    </source>
</evidence>
<name>A0A5Q2Q9I4_9GAMM</name>